<dbReference type="AlphaFoldDB" id="A0A6A6VQ80"/>
<gene>
    <name evidence="2" type="ORF">M011DRAFT_13866</name>
</gene>
<feature type="compositionally biased region" description="Low complexity" evidence="1">
    <location>
        <begin position="92"/>
        <end position="107"/>
    </location>
</feature>
<dbReference type="EMBL" id="MU006561">
    <property type="protein sequence ID" value="KAF2752029.1"/>
    <property type="molecule type" value="Genomic_DNA"/>
</dbReference>
<sequence length="266" mass="28373">MLIELRGTPNSTTTSMSELSTVAIKDGHRGHFQHHHQPLDAERADRISRLAGLERVGVARNIPGLAPSSANVPPPGYFDSNNNPTLARERSTVGSASATGSVGGRTTWASGSDAYDPDRMSEDQEVENSSTGGFSDEAASLVGTGEGAMTPARQNSQYGSPAMTKASAVPSHLKDQQQQGSPASTSSRGTATTTSSTRQQKQDARAMDGMTYDQDVLDTAARTPPLTGQRTGENMTTEQTVREQLHQRHLDSEGRRTDSMDVDKTN</sequence>
<feature type="compositionally biased region" description="Low complexity" evidence="1">
    <location>
        <begin position="180"/>
        <end position="198"/>
    </location>
</feature>
<reference evidence="2" key="1">
    <citation type="journal article" date="2020" name="Stud. Mycol.">
        <title>101 Dothideomycetes genomes: a test case for predicting lifestyles and emergence of pathogens.</title>
        <authorList>
            <person name="Haridas S."/>
            <person name="Albert R."/>
            <person name="Binder M."/>
            <person name="Bloem J."/>
            <person name="Labutti K."/>
            <person name="Salamov A."/>
            <person name="Andreopoulos B."/>
            <person name="Baker S."/>
            <person name="Barry K."/>
            <person name="Bills G."/>
            <person name="Bluhm B."/>
            <person name="Cannon C."/>
            <person name="Castanera R."/>
            <person name="Culley D."/>
            <person name="Daum C."/>
            <person name="Ezra D."/>
            <person name="Gonzalez J."/>
            <person name="Henrissat B."/>
            <person name="Kuo A."/>
            <person name="Liang C."/>
            <person name="Lipzen A."/>
            <person name="Lutzoni F."/>
            <person name="Magnuson J."/>
            <person name="Mondo S."/>
            <person name="Nolan M."/>
            <person name="Ohm R."/>
            <person name="Pangilinan J."/>
            <person name="Park H.-J."/>
            <person name="Ramirez L."/>
            <person name="Alfaro M."/>
            <person name="Sun H."/>
            <person name="Tritt A."/>
            <person name="Yoshinaga Y."/>
            <person name="Zwiers L.-H."/>
            <person name="Turgeon B."/>
            <person name="Goodwin S."/>
            <person name="Spatafora J."/>
            <person name="Crous P."/>
            <person name="Grigoriev I."/>
        </authorList>
    </citation>
    <scope>NUCLEOTIDE SEQUENCE</scope>
    <source>
        <strain evidence="2">CBS 119925</strain>
    </source>
</reference>
<evidence type="ECO:0000313" key="2">
    <source>
        <dbReference type="EMBL" id="KAF2752029.1"/>
    </source>
</evidence>
<proteinExistence type="predicted"/>
<keyword evidence="3" id="KW-1185">Reference proteome</keyword>
<feature type="compositionally biased region" description="Basic and acidic residues" evidence="1">
    <location>
        <begin position="240"/>
        <end position="266"/>
    </location>
</feature>
<organism evidence="2 3">
    <name type="scientific">Sporormia fimetaria CBS 119925</name>
    <dbReference type="NCBI Taxonomy" id="1340428"/>
    <lineage>
        <taxon>Eukaryota</taxon>
        <taxon>Fungi</taxon>
        <taxon>Dikarya</taxon>
        <taxon>Ascomycota</taxon>
        <taxon>Pezizomycotina</taxon>
        <taxon>Dothideomycetes</taxon>
        <taxon>Pleosporomycetidae</taxon>
        <taxon>Pleosporales</taxon>
        <taxon>Sporormiaceae</taxon>
        <taxon>Sporormia</taxon>
    </lineage>
</organism>
<accession>A0A6A6VQ80</accession>
<evidence type="ECO:0000256" key="1">
    <source>
        <dbReference type="SAM" id="MobiDB-lite"/>
    </source>
</evidence>
<dbReference type="OrthoDB" id="5315820at2759"/>
<protein>
    <submittedName>
        <fullName evidence="2">Uncharacterized protein</fullName>
    </submittedName>
</protein>
<feature type="compositionally biased region" description="Polar residues" evidence="1">
    <location>
        <begin position="226"/>
        <end position="239"/>
    </location>
</feature>
<feature type="region of interest" description="Disordered" evidence="1">
    <location>
        <begin position="70"/>
        <end position="266"/>
    </location>
</feature>
<evidence type="ECO:0000313" key="3">
    <source>
        <dbReference type="Proteomes" id="UP000799440"/>
    </source>
</evidence>
<dbReference type="Proteomes" id="UP000799440">
    <property type="component" value="Unassembled WGS sequence"/>
</dbReference>
<name>A0A6A6VQ80_9PLEO</name>